<dbReference type="Proteomes" id="UP001141183">
    <property type="component" value="Unassembled WGS sequence"/>
</dbReference>
<gene>
    <name evidence="1" type="ORF">NE398_11000</name>
</gene>
<evidence type="ECO:0000313" key="1">
    <source>
        <dbReference type="EMBL" id="MDC4240687.1"/>
    </source>
</evidence>
<protein>
    <submittedName>
        <fullName evidence="1">Uncharacterized protein</fullName>
    </submittedName>
</protein>
<evidence type="ECO:0000313" key="2">
    <source>
        <dbReference type="Proteomes" id="UP001141183"/>
    </source>
</evidence>
<name>A0A9X3XP54_9CLOT</name>
<dbReference type="RefSeq" id="WP_124229139.1">
    <property type="nucleotide sequence ID" value="NZ_JAMRYU010000011.1"/>
</dbReference>
<dbReference type="EMBL" id="JAMRYU010000011">
    <property type="protein sequence ID" value="MDC4240687.1"/>
    <property type="molecule type" value="Genomic_DNA"/>
</dbReference>
<dbReference type="AlphaFoldDB" id="A0A9X3XP54"/>
<accession>A0A9X3XP54</accession>
<proteinExistence type="predicted"/>
<sequence length="224" mass="26932">MILRLINDGTVTKHEEKTVRDFIDNIIYKTEDRENKVFVIHTIQALNGKQNMILYFQDGVLKSHHTTFQKFDYNDVLDYEISPSYKVKYVLFEDIRSVDDDYEEQMEDSYSRKRVSNYRFSYIYRHDDILERMFDDDKLKSFIKEQEDDKLIEIVSILCDKVLENESYILSLKNTVNNHARDIYILEQQIKWLSKKSEIKKSNGIDDLSEEDLDKLFDIDAFRF</sequence>
<comment type="caution">
    <text evidence="1">The sequence shown here is derived from an EMBL/GenBank/DDBJ whole genome shotgun (WGS) entry which is preliminary data.</text>
</comment>
<keyword evidence="2" id="KW-1185">Reference proteome</keyword>
<organism evidence="1 2">
    <name type="scientific">Clostridium tertium</name>
    <dbReference type="NCBI Taxonomy" id="1559"/>
    <lineage>
        <taxon>Bacteria</taxon>
        <taxon>Bacillati</taxon>
        <taxon>Bacillota</taxon>
        <taxon>Clostridia</taxon>
        <taxon>Eubacteriales</taxon>
        <taxon>Clostridiaceae</taxon>
        <taxon>Clostridium</taxon>
    </lineage>
</organism>
<reference evidence="1" key="1">
    <citation type="submission" date="2022-05" db="EMBL/GenBank/DDBJ databases">
        <title>Draft genome sequence of Clostridium tertium strain CP3 isolated from Peru.</title>
        <authorList>
            <person name="Hurtado R."/>
            <person name="Lima L."/>
            <person name="Sousa T."/>
            <person name="Jaiswal A.K."/>
            <person name="Tiwari S."/>
            <person name="Maturrano L."/>
            <person name="Brenig B."/>
            <person name="Azevedo V."/>
        </authorList>
    </citation>
    <scope>NUCLEOTIDE SEQUENCE</scope>
    <source>
        <strain evidence="1">CP3</strain>
    </source>
</reference>